<reference evidence="1" key="1">
    <citation type="submission" date="2020-08" db="EMBL/GenBank/DDBJ databases">
        <title>Genome sequencing and assembly of the red palm weevil Rhynchophorus ferrugineus.</title>
        <authorList>
            <person name="Dias G.B."/>
            <person name="Bergman C.M."/>
            <person name="Manee M."/>
        </authorList>
    </citation>
    <scope>NUCLEOTIDE SEQUENCE</scope>
    <source>
        <strain evidence="1">AA-2017</strain>
        <tissue evidence="1">Whole larva</tissue>
    </source>
</reference>
<comment type="caution">
    <text evidence="1">The sequence shown here is derived from an EMBL/GenBank/DDBJ whole genome shotgun (WGS) entry which is preliminary data.</text>
</comment>
<accession>A0A834IXS2</accession>
<dbReference type="Proteomes" id="UP000625711">
    <property type="component" value="Unassembled WGS sequence"/>
</dbReference>
<gene>
    <name evidence="1" type="ORF">GWI33_009795</name>
</gene>
<organism evidence="1 2">
    <name type="scientific">Rhynchophorus ferrugineus</name>
    <name type="common">Red palm weevil</name>
    <name type="synonym">Curculio ferrugineus</name>
    <dbReference type="NCBI Taxonomy" id="354439"/>
    <lineage>
        <taxon>Eukaryota</taxon>
        <taxon>Metazoa</taxon>
        <taxon>Ecdysozoa</taxon>
        <taxon>Arthropoda</taxon>
        <taxon>Hexapoda</taxon>
        <taxon>Insecta</taxon>
        <taxon>Pterygota</taxon>
        <taxon>Neoptera</taxon>
        <taxon>Endopterygota</taxon>
        <taxon>Coleoptera</taxon>
        <taxon>Polyphaga</taxon>
        <taxon>Cucujiformia</taxon>
        <taxon>Curculionidae</taxon>
        <taxon>Dryophthorinae</taxon>
        <taxon>Rhynchophorus</taxon>
    </lineage>
</organism>
<keyword evidence="2" id="KW-1185">Reference proteome</keyword>
<protein>
    <submittedName>
        <fullName evidence="1">Uncharacterized protein</fullName>
    </submittedName>
</protein>
<evidence type="ECO:0000313" key="1">
    <source>
        <dbReference type="EMBL" id="KAF7285818.1"/>
    </source>
</evidence>
<proteinExistence type="predicted"/>
<name>A0A834IXS2_RHYFE</name>
<dbReference type="AlphaFoldDB" id="A0A834IXS2"/>
<dbReference type="EMBL" id="JAACXV010000043">
    <property type="protein sequence ID" value="KAF7285818.1"/>
    <property type="molecule type" value="Genomic_DNA"/>
</dbReference>
<evidence type="ECO:0000313" key="2">
    <source>
        <dbReference type="Proteomes" id="UP000625711"/>
    </source>
</evidence>
<sequence>MSQLYFLTSQSESVYLSKFHVRFYQRKRGQKKKAKHFGLVDGGLEAWDHTKYYDDVFPEKKREGGGRALELPKHYMGKRSSVEE</sequence>